<accession>A0A383VFS6</accession>
<sequence length="118" mass="13425">MIIPVAASEDGIQEWALVELQGKIEPQRDVDLRESLAVGTMQLSKANQDVVQLQIGYHVLEGKRMLLKKPMAIMDKVQEIDFEGNSQTVCKVIGVLRHKYLFKTRPRALISRPQGRRE</sequence>
<proteinExistence type="predicted"/>
<gene>
    <name evidence="1" type="ORF">BQ4739_LOCUS4060</name>
</gene>
<evidence type="ECO:0000313" key="2">
    <source>
        <dbReference type="Proteomes" id="UP000256970"/>
    </source>
</evidence>
<dbReference type="AlphaFoldDB" id="A0A383VFS6"/>
<reference evidence="1 2" key="1">
    <citation type="submission" date="2016-10" db="EMBL/GenBank/DDBJ databases">
        <authorList>
            <person name="Cai Z."/>
        </authorList>
    </citation>
    <scope>NUCLEOTIDE SEQUENCE [LARGE SCALE GENOMIC DNA]</scope>
</reference>
<protein>
    <recommendedName>
        <fullName evidence="3">Chromosome transmission fidelity protein 8</fullName>
    </recommendedName>
</protein>
<dbReference type="PANTHER" id="PTHR47475">
    <property type="entry name" value="CHROMOSOME TRANSMISSION FIDELITY PROTEIN 8"/>
    <property type="match status" value="1"/>
</dbReference>
<organism evidence="1 2">
    <name type="scientific">Tetradesmus obliquus</name>
    <name type="common">Green alga</name>
    <name type="synonym">Acutodesmus obliquus</name>
    <dbReference type="NCBI Taxonomy" id="3088"/>
    <lineage>
        <taxon>Eukaryota</taxon>
        <taxon>Viridiplantae</taxon>
        <taxon>Chlorophyta</taxon>
        <taxon>core chlorophytes</taxon>
        <taxon>Chlorophyceae</taxon>
        <taxon>CS clade</taxon>
        <taxon>Sphaeropleales</taxon>
        <taxon>Scenedesmaceae</taxon>
        <taxon>Tetradesmus</taxon>
    </lineage>
</organism>
<evidence type="ECO:0000313" key="1">
    <source>
        <dbReference type="EMBL" id="SZX63524.1"/>
    </source>
</evidence>
<evidence type="ECO:0008006" key="3">
    <source>
        <dbReference type="Google" id="ProtNLM"/>
    </source>
</evidence>
<dbReference type="Proteomes" id="UP000256970">
    <property type="component" value="Unassembled WGS sequence"/>
</dbReference>
<keyword evidence="2" id="KW-1185">Reference proteome</keyword>
<dbReference type="GO" id="GO:0007064">
    <property type="term" value="P:mitotic sister chromatid cohesion"/>
    <property type="evidence" value="ECO:0007669"/>
    <property type="project" value="InterPro"/>
</dbReference>
<dbReference type="STRING" id="3088.A0A383VFS6"/>
<name>A0A383VFS6_TETOB</name>
<dbReference type="Pfam" id="PF09696">
    <property type="entry name" value="Ctf8"/>
    <property type="match status" value="1"/>
</dbReference>
<dbReference type="GO" id="GO:0031390">
    <property type="term" value="C:Ctf18 RFC-like complex"/>
    <property type="evidence" value="ECO:0007669"/>
    <property type="project" value="InterPro"/>
</dbReference>
<dbReference type="EMBL" id="FNXT01000329">
    <property type="protein sequence ID" value="SZX63524.1"/>
    <property type="molecule type" value="Genomic_DNA"/>
</dbReference>
<dbReference type="PANTHER" id="PTHR47475:SF2">
    <property type="entry name" value="CHROMOSOME TRANSMISSION FIDELITY PROTEIN 8"/>
    <property type="match status" value="1"/>
</dbReference>
<dbReference type="InterPro" id="IPR018607">
    <property type="entry name" value="Ctf8"/>
</dbReference>